<feature type="coiled-coil region" evidence="16">
    <location>
        <begin position="646"/>
        <end position="680"/>
    </location>
</feature>
<keyword evidence="15" id="KW-0472">Membrane</keyword>
<dbReference type="OrthoDB" id="1413014at2759"/>
<dbReference type="FunFam" id="3.40.50.300:FF:000277">
    <property type="entry name" value="ATP-dependent zinc metalloprotease FtsH"/>
    <property type="match status" value="1"/>
</dbReference>
<dbReference type="PANTHER" id="PTHR23076:SF97">
    <property type="entry name" value="ATP-DEPENDENT ZINC METALLOPROTEASE YME1L1"/>
    <property type="match status" value="1"/>
</dbReference>
<dbReference type="STRING" id="4781.A0A0P1ADU1"/>
<dbReference type="Gene3D" id="1.10.8.60">
    <property type="match status" value="1"/>
</dbReference>
<evidence type="ECO:0000313" key="18">
    <source>
        <dbReference type="EMBL" id="CEG38981.1"/>
    </source>
</evidence>
<evidence type="ECO:0000256" key="9">
    <source>
        <dbReference type="ARBA" id="ARBA00022801"/>
    </source>
</evidence>
<comment type="cofactor">
    <cofactor evidence="1">
        <name>Zn(2+)</name>
        <dbReference type="ChEBI" id="CHEBI:29105"/>
    </cofactor>
</comment>
<comment type="subcellular location">
    <subcellularLocation>
        <location evidence="2">Membrane</location>
        <topology evidence="2">Multi-pass membrane protein</topology>
    </subcellularLocation>
</comment>
<keyword evidence="16" id="KW-0175">Coiled coil</keyword>
<proteinExistence type="inferred from homology"/>
<keyword evidence="10" id="KW-0862">Zinc</keyword>
<dbReference type="InterPro" id="IPR003960">
    <property type="entry name" value="ATPase_AAA_CS"/>
</dbReference>
<evidence type="ECO:0000256" key="8">
    <source>
        <dbReference type="ARBA" id="ARBA00022741"/>
    </source>
</evidence>
<accession>A0A0P1ADU1</accession>
<dbReference type="InterPro" id="IPR003959">
    <property type="entry name" value="ATPase_AAA_core"/>
</dbReference>
<keyword evidence="14" id="KW-0482">Metalloprotease</keyword>
<dbReference type="Pfam" id="PF00004">
    <property type="entry name" value="AAA"/>
    <property type="match status" value="1"/>
</dbReference>
<evidence type="ECO:0000256" key="2">
    <source>
        <dbReference type="ARBA" id="ARBA00004141"/>
    </source>
</evidence>
<evidence type="ECO:0000259" key="17">
    <source>
        <dbReference type="SMART" id="SM00382"/>
    </source>
</evidence>
<evidence type="ECO:0000256" key="16">
    <source>
        <dbReference type="SAM" id="Coils"/>
    </source>
</evidence>
<dbReference type="PANTHER" id="PTHR23076">
    <property type="entry name" value="METALLOPROTEASE M41 FTSH"/>
    <property type="match status" value="1"/>
</dbReference>
<name>A0A0P1ADU1_PLAHL</name>
<evidence type="ECO:0000256" key="4">
    <source>
        <dbReference type="ARBA" id="ARBA00010550"/>
    </source>
</evidence>
<reference evidence="19" key="1">
    <citation type="submission" date="2014-09" db="EMBL/GenBank/DDBJ databases">
        <authorList>
            <person name="Sharma Rahul"/>
            <person name="Thines Marco"/>
        </authorList>
    </citation>
    <scope>NUCLEOTIDE SEQUENCE [LARGE SCALE GENOMIC DNA]</scope>
</reference>
<dbReference type="GO" id="GO:0005524">
    <property type="term" value="F:ATP binding"/>
    <property type="evidence" value="ECO:0007669"/>
    <property type="project" value="UniProtKB-KW"/>
</dbReference>
<evidence type="ECO:0000256" key="13">
    <source>
        <dbReference type="ARBA" id="ARBA00022989"/>
    </source>
</evidence>
<evidence type="ECO:0000313" key="19">
    <source>
        <dbReference type="Proteomes" id="UP000054928"/>
    </source>
</evidence>
<evidence type="ECO:0000256" key="1">
    <source>
        <dbReference type="ARBA" id="ARBA00001947"/>
    </source>
</evidence>
<evidence type="ECO:0000256" key="3">
    <source>
        <dbReference type="ARBA" id="ARBA00010044"/>
    </source>
</evidence>
<evidence type="ECO:0000256" key="7">
    <source>
        <dbReference type="ARBA" id="ARBA00022723"/>
    </source>
</evidence>
<dbReference type="GO" id="GO:0006508">
    <property type="term" value="P:proteolysis"/>
    <property type="evidence" value="ECO:0007669"/>
    <property type="project" value="UniProtKB-KW"/>
</dbReference>
<comment type="similarity">
    <text evidence="3">In the C-terminal section; belongs to the peptidase M41 family.</text>
</comment>
<keyword evidence="8" id="KW-0547">Nucleotide-binding</keyword>
<keyword evidence="7" id="KW-0479">Metal-binding</keyword>
<dbReference type="RefSeq" id="XP_024575350.1">
    <property type="nucleotide sequence ID" value="XM_024724478.1"/>
</dbReference>
<dbReference type="Gene3D" id="3.40.50.300">
    <property type="entry name" value="P-loop containing nucleotide triphosphate hydrolases"/>
    <property type="match status" value="1"/>
</dbReference>
<keyword evidence="5 18" id="KW-0645">Protease</keyword>
<dbReference type="InterPro" id="IPR027417">
    <property type="entry name" value="P-loop_NTPase"/>
</dbReference>
<keyword evidence="13" id="KW-1133">Transmembrane helix</keyword>
<dbReference type="GO" id="GO:0008237">
    <property type="term" value="F:metallopeptidase activity"/>
    <property type="evidence" value="ECO:0007669"/>
    <property type="project" value="UniProtKB-KW"/>
</dbReference>
<keyword evidence="9" id="KW-0378">Hydrolase</keyword>
<dbReference type="SUPFAM" id="SSF52540">
    <property type="entry name" value="P-loop containing nucleoside triphosphate hydrolases"/>
    <property type="match status" value="1"/>
</dbReference>
<organism evidence="18 19">
    <name type="scientific">Plasmopara halstedii</name>
    <name type="common">Downy mildew of sunflower</name>
    <dbReference type="NCBI Taxonomy" id="4781"/>
    <lineage>
        <taxon>Eukaryota</taxon>
        <taxon>Sar</taxon>
        <taxon>Stramenopiles</taxon>
        <taxon>Oomycota</taxon>
        <taxon>Peronosporomycetes</taxon>
        <taxon>Peronosporales</taxon>
        <taxon>Peronosporaceae</taxon>
        <taxon>Plasmopara</taxon>
    </lineage>
</organism>
<dbReference type="GeneID" id="36404078"/>
<dbReference type="EMBL" id="CCYD01000322">
    <property type="protein sequence ID" value="CEG38981.1"/>
    <property type="molecule type" value="Genomic_DNA"/>
</dbReference>
<dbReference type="GO" id="GO:0051301">
    <property type="term" value="P:cell division"/>
    <property type="evidence" value="ECO:0007669"/>
    <property type="project" value="UniProtKB-KW"/>
</dbReference>
<evidence type="ECO:0000256" key="5">
    <source>
        <dbReference type="ARBA" id="ARBA00022670"/>
    </source>
</evidence>
<evidence type="ECO:0000256" key="10">
    <source>
        <dbReference type="ARBA" id="ARBA00022833"/>
    </source>
</evidence>
<evidence type="ECO:0000256" key="12">
    <source>
        <dbReference type="ARBA" id="ARBA00022946"/>
    </source>
</evidence>
<dbReference type="GO" id="GO:0046872">
    <property type="term" value="F:metal ion binding"/>
    <property type="evidence" value="ECO:0007669"/>
    <property type="project" value="UniProtKB-KW"/>
</dbReference>
<dbReference type="InterPro" id="IPR003593">
    <property type="entry name" value="AAA+_ATPase"/>
</dbReference>
<dbReference type="PROSITE" id="PS00674">
    <property type="entry name" value="AAA"/>
    <property type="match status" value="1"/>
</dbReference>
<keyword evidence="12" id="KW-0809">Transit peptide</keyword>
<keyword evidence="11" id="KW-0067">ATP-binding</keyword>
<protein>
    <submittedName>
        <fullName evidence="18">Cell division protease ftsh</fullName>
    </submittedName>
</protein>
<dbReference type="GO" id="GO:0016020">
    <property type="term" value="C:membrane"/>
    <property type="evidence" value="ECO:0007669"/>
    <property type="project" value="UniProtKB-SubCell"/>
</dbReference>
<keyword evidence="19" id="KW-1185">Reference proteome</keyword>
<dbReference type="FunFam" id="1.10.8.60:FF:000001">
    <property type="entry name" value="ATP-dependent zinc metalloprotease FtsH"/>
    <property type="match status" value="1"/>
</dbReference>
<evidence type="ECO:0000256" key="15">
    <source>
        <dbReference type="ARBA" id="ARBA00023136"/>
    </source>
</evidence>
<evidence type="ECO:0000256" key="14">
    <source>
        <dbReference type="ARBA" id="ARBA00023049"/>
    </source>
</evidence>
<dbReference type="CDD" id="cd19501">
    <property type="entry name" value="RecA-like_FtsH"/>
    <property type="match status" value="1"/>
</dbReference>
<dbReference type="GO" id="GO:0004176">
    <property type="term" value="F:ATP-dependent peptidase activity"/>
    <property type="evidence" value="ECO:0007669"/>
    <property type="project" value="TreeGrafter"/>
</dbReference>
<dbReference type="AlphaFoldDB" id="A0A0P1ADU1"/>
<dbReference type="GO" id="GO:0016887">
    <property type="term" value="F:ATP hydrolysis activity"/>
    <property type="evidence" value="ECO:0007669"/>
    <property type="project" value="InterPro"/>
</dbReference>
<keyword evidence="6" id="KW-0812">Transmembrane</keyword>
<evidence type="ECO:0000256" key="6">
    <source>
        <dbReference type="ARBA" id="ARBA00022692"/>
    </source>
</evidence>
<keyword evidence="18" id="KW-0131">Cell cycle</keyword>
<keyword evidence="18" id="KW-0132">Cell division</keyword>
<dbReference type="InterPro" id="IPR041569">
    <property type="entry name" value="AAA_lid_3"/>
</dbReference>
<dbReference type="SMART" id="SM00382">
    <property type="entry name" value="AAA"/>
    <property type="match status" value="1"/>
</dbReference>
<feature type="domain" description="AAA+ ATPase" evidence="17">
    <location>
        <begin position="907"/>
        <end position="1045"/>
    </location>
</feature>
<dbReference type="Pfam" id="PF17862">
    <property type="entry name" value="AAA_lid_3"/>
    <property type="match status" value="1"/>
</dbReference>
<dbReference type="Proteomes" id="UP000054928">
    <property type="component" value="Unassembled WGS sequence"/>
</dbReference>
<comment type="similarity">
    <text evidence="4">In the N-terminal section; belongs to the AAA ATPase family.</text>
</comment>
<evidence type="ECO:0000256" key="11">
    <source>
        <dbReference type="ARBA" id="ARBA00022840"/>
    </source>
</evidence>
<sequence length="1138" mass="125888">MALPSGMQLVRALDDSNYSPLLPIDGEKTSGSTRSVQRTILLPLECQETLDTDMDIDVDVFRPSAMLDPQLSDAFGESNELLLGTPYQSELVDAEEDIEQMLLYGSEEALAVQNHHQHQTAPGQGCQCRIFAIKASHVQAHQEGVVVESMAAKNQKRVLRHTFGSGKRLPGFGFENKVVLDQTQRQDVAMDDGHLTLMIDSGLQSQELQLEGFDRQSTRKIMEPVLVPQEEEGTFSSEYISRSLIKNQGFDSPLASHPLSAVSSPLSATSFVSLESMMATPLSTTSRGSAQLEIPLIMRSLSPADELEKMAINNSKTSMTKLNMLKGNFQVSQGHECVPLVKPTAMLPPPYLRGALDSPEKRLSKVALMDSSGCVVGFGAIFLRPLRYLLDVETNIQIIPIEESATELPLESVYVHLRVAIQPPVLERDQLLEDFQSSHLTCSDLSDDIQAEAQSNSPLKYTQDCKVRCLDEAEEKTLNSLRGTYIWLLIRMQPSSEQNTFGILAAREKALHVQYQILASSESFCFPLDHSNIIKLLVTDELIDNVDTKMLQFTFLNISSSRSKALESDLKSISTSTADSIALAASEAAAAEEVQRRQRVEVELAEAKSIAQFKDRECLEAQLQSKRDVQRALDLEHARHEQECARTLLEQKLAEREHQNEELKQARKQLEDQLLATTIDSTKRFQVSVASNDQALEMLKQRAISDANEREDLMRRLRRYHINMSKQVIFSKIIKKALCVLLLAGKGAQQLRLLVASVLARFRALSATKASTSSSIRLFSVFLNDLRNRSIGKVLLAGDYCIVQAKDSYKTYKVLMPPRTNNSILLDALIRSGVDFGSMAPSTSSKLAPLAIAIMPFLYLGLTYKMLRKMYHTDAGAVGIDGARKELEEVVEFLRHPAKYQAIGAKVPKGVLLCGPSGTGKTLLARAVASEAGVAFLFCSASDFVEMLVGRGAARVRDLFTQASQYPQCIIFIDEIDALAKARGGINSNDEREQTLNQLLTEMDGFEGNASGVIVIAATNRPGVLDPALCRPGRFDRHVYVGFPDVKGREDILKVHCRHVRLDSDVDLSVVAQKCGQIGQCSGAQLASLVNEAALLAVRHGHTNVKFEHFEQAMNRAYESQTRRLADSSIKMKMENDL</sequence>